<dbReference type="Pfam" id="PF00126">
    <property type="entry name" value="HTH_1"/>
    <property type="match status" value="1"/>
</dbReference>
<sequence length="304" mass="33884">MRQLQSIVALAETLHFRRAAERCGISQPSLTAQIQAIEADLGVQLFERSRSRVVTTPTGREVIDRARRVLAEVQGIEDFVATVRSGVMDGTIRLGVMPTLGPYLLPHVVAQLHSEHPALKLYVRERPPRGLEEELLRGDHDVILAHLPMRSADVVTARLFREPLYLALARDHPLTAEPELRTTHLAGLKVLSLTAQYHLHEQVLFLCQEFGATLELAYEGTSLDALRSMVGMGMGVTFLPALYARSELSHASDVVVRRLGDRPISRSIGLVWRKSAGRAVTHRMIADSIRSIVRREFSDLTLET</sequence>
<evidence type="ECO:0000256" key="4">
    <source>
        <dbReference type="ARBA" id="ARBA00023159"/>
    </source>
</evidence>
<dbReference type="FunFam" id="1.10.10.10:FF:000001">
    <property type="entry name" value="LysR family transcriptional regulator"/>
    <property type="match status" value="1"/>
</dbReference>
<dbReference type="AlphaFoldDB" id="A0AAE3VSU3"/>
<keyword evidence="5" id="KW-0804">Transcription</keyword>
<keyword evidence="8" id="KW-1185">Reference proteome</keyword>
<dbReference type="GO" id="GO:0003677">
    <property type="term" value="F:DNA binding"/>
    <property type="evidence" value="ECO:0007669"/>
    <property type="project" value="UniProtKB-KW"/>
</dbReference>
<evidence type="ECO:0000256" key="5">
    <source>
        <dbReference type="ARBA" id="ARBA00023163"/>
    </source>
</evidence>
<dbReference type="SUPFAM" id="SSF46785">
    <property type="entry name" value="Winged helix' DNA-binding domain"/>
    <property type="match status" value="1"/>
</dbReference>
<dbReference type="PRINTS" id="PR00039">
    <property type="entry name" value="HTHLYSR"/>
</dbReference>
<dbReference type="PANTHER" id="PTHR30346:SF26">
    <property type="entry name" value="HYDROGEN PEROXIDE-INDUCIBLE GENES ACTIVATOR"/>
    <property type="match status" value="1"/>
</dbReference>
<feature type="domain" description="HTH lysR-type" evidence="6">
    <location>
        <begin position="1"/>
        <end position="56"/>
    </location>
</feature>
<accession>A0AAE3VSU3</accession>
<evidence type="ECO:0000256" key="1">
    <source>
        <dbReference type="ARBA" id="ARBA00009437"/>
    </source>
</evidence>
<comment type="similarity">
    <text evidence="1">Belongs to the LysR transcriptional regulatory family.</text>
</comment>
<dbReference type="Gene3D" id="3.40.190.10">
    <property type="entry name" value="Periplasmic binding protein-like II"/>
    <property type="match status" value="2"/>
</dbReference>
<dbReference type="InterPro" id="IPR036390">
    <property type="entry name" value="WH_DNA-bd_sf"/>
</dbReference>
<organism evidence="7 8">
    <name type="scientific">Amorphus orientalis</name>
    <dbReference type="NCBI Taxonomy" id="649198"/>
    <lineage>
        <taxon>Bacteria</taxon>
        <taxon>Pseudomonadati</taxon>
        <taxon>Pseudomonadota</taxon>
        <taxon>Alphaproteobacteria</taxon>
        <taxon>Hyphomicrobiales</taxon>
        <taxon>Amorphaceae</taxon>
        <taxon>Amorphus</taxon>
    </lineage>
</organism>
<evidence type="ECO:0000256" key="3">
    <source>
        <dbReference type="ARBA" id="ARBA00023125"/>
    </source>
</evidence>
<keyword evidence="3" id="KW-0238">DNA-binding</keyword>
<dbReference type="Gene3D" id="1.10.10.10">
    <property type="entry name" value="Winged helix-like DNA-binding domain superfamily/Winged helix DNA-binding domain"/>
    <property type="match status" value="1"/>
</dbReference>
<evidence type="ECO:0000313" key="8">
    <source>
        <dbReference type="Proteomes" id="UP001229244"/>
    </source>
</evidence>
<keyword evidence="2" id="KW-0805">Transcription regulation</keyword>
<dbReference type="InterPro" id="IPR036388">
    <property type="entry name" value="WH-like_DNA-bd_sf"/>
</dbReference>
<keyword evidence="4" id="KW-0010">Activator</keyword>
<name>A0AAE3VSU3_9HYPH</name>
<evidence type="ECO:0000313" key="7">
    <source>
        <dbReference type="EMBL" id="MDQ0317491.1"/>
    </source>
</evidence>
<dbReference type="PROSITE" id="PS50931">
    <property type="entry name" value="HTH_LYSR"/>
    <property type="match status" value="1"/>
</dbReference>
<protein>
    <submittedName>
        <fullName evidence="7">LysR family hydrogen peroxide-inducible transcriptional activator</fullName>
    </submittedName>
</protein>
<reference evidence="7" key="1">
    <citation type="submission" date="2023-07" db="EMBL/GenBank/DDBJ databases">
        <title>Genomic Encyclopedia of Type Strains, Phase IV (KMG-IV): sequencing the most valuable type-strain genomes for metagenomic binning, comparative biology and taxonomic classification.</title>
        <authorList>
            <person name="Goeker M."/>
        </authorList>
    </citation>
    <scope>NUCLEOTIDE SEQUENCE</scope>
    <source>
        <strain evidence="7">DSM 21202</strain>
    </source>
</reference>
<dbReference type="Proteomes" id="UP001229244">
    <property type="component" value="Unassembled WGS sequence"/>
</dbReference>
<dbReference type="Pfam" id="PF03466">
    <property type="entry name" value="LysR_substrate"/>
    <property type="match status" value="1"/>
</dbReference>
<evidence type="ECO:0000259" key="6">
    <source>
        <dbReference type="PROSITE" id="PS50931"/>
    </source>
</evidence>
<dbReference type="InterPro" id="IPR005119">
    <property type="entry name" value="LysR_subst-bd"/>
</dbReference>
<dbReference type="GO" id="GO:0003700">
    <property type="term" value="F:DNA-binding transcription factor activity"/>
    <property type="evidence" value="ECO:0007669"/>
    <property type="project" value="InterPro"/>
</dbReference>
<gene>
    <name evidence="7" type="ORF">J2S73_003975</name>
</gene>
<dbReference type="PANTHER" id="PTHR30346">
    <property type="entry name" value="TRANSCRIPTIONAL DUAL REGULATOR HCAR-RELATED"/>
    <property type="match status" value="1"/>
</dbReference>
<dbReference type="EMBL" id="JAUSUL010000005">
    <property type="protein sequence ID" value="MDQ0317491.1"/>
    <property type="molecule type" value="Genomic_DNA"/>
</dbReference>
<dbReference type="InterPro" id="IPR000847">
    <property type="entry name" value="LysR_HTH_N"/>
</dbReference>
<dbReference type="GO" id="GO:0032993">
    <property type="term" value="C:protein-DNA complex"/>
    <property type="evidence" value="ECO:0007669"/>
    <property type="project" value="TreeGrafter"/>
</dbReference>
<dbReference type="CDD" id="cd08411">
    <property type="entry name" value="PBP2_OxyR"/>
    <property type="match status" value="1"/>
</dbReference>
<proteinExistence type="inferred from homology"/>
<comment type="caution">
    <text evidence="7">The sequence shown here is derived from an EMBL/GenBank/DDBJ whole genome shotgun (WGS) entry which is preliminary data.</text>
</comment>
<dbReference type="RefSeq" id="WP_306887410.1">
    <property type="nucleotide sequence ID" value="NZ_JAUSUL010000005.1"/>
</dbReference>
<evidence type="ECO:0000256" key="2">
    <source>
        <dbReference type="ARBA" id="ARBA00023015"/>
    </source>
</evidence>
<dbReference type="SUPFAM" id="SSF53850">
    <property type="entry name" value="Periplasmic binding protein-like II"/>
    <property type="match status" value="1"/>
</dbReference>